<feature type="transmembrane region" description="Helical" evidence="8">
    <location>
        <begin position="313"/>
        <end position="331"/>
    </location>
</feature>
<dbReference type="EMBL" id="BAAFGK010000004">
    <property type="protein sequence ID" value="GAB0057683.1"/>
    <property type="molecule type" value="Genomic_DNA"/>
</dbReference>
<dbReference type="Gene3D" id="3.30.450.20">
    <property type="entry name" value="PAS domain"/>
    <property type="match status" value="1"/>
</dbReference>
<feature type="domain" description="PAC" evidence="10">
    <location>
        <begin position="412"/>
        <end position="464"/>
    </location>
</feature>
<dbReference type="SMART" id="SM01079">
    <property type="entry name" value="CHASE"/>
    <property type="match status" value="1"/>
</dbReference>
<dbReference type="InterPro" id="IPR003661">
    <property type="entry name" value="HisK_dim/P_dom"/>
</dbReference>
<dbReference type="SMART" id="SM00387">
    <property type="entry name" value="HATPase_c"/>
    <property type="match status" value="1"/>
</dbReference>
<dbReference type="SUPFAM" id="SSF55874">
    <property type="entry name" value="ATPase domain of HSP90 chaperone/DNA topoisomerase II/histidine kinase"/>
    <property type="match status" value="1"/>
</dbReference>
<dbReference type="PANTHER" id="PTHR43065">
    <property type="entry name" value="SENSOR HISTIDINE KINASE"/>
    <property type="match status" value="1"/>
</dbReference>
<evidence type="ECO:0000313" key="13">
    <source>
        <dbReference type="Proteomes" id="UP001628193"/>
    </source>
</evidence>
<dbReference type="Pfam" id="PF02518">
    <property type="entry name" value="HATPase_c"/>
    <property type="match status" value="1"/>
</dbReference>
<keyword evidence="7 8" id="KW-0472">Membrane</keyword>
<dbReference type="InterPro" id="IPR000700">
    <property type="entry name" value="PAS-assoc_C"/>
</dbReference>
<dbReference type="PRINTS" id="PR00344">
    <property type="entry name" value="BCTRLSENSOR"/>
</dbReference>
<evidence type="ECO:0000256" key="3">
    <source>
        <dbReference type="ARBA" id="ARBA00012438"/>
    </source>
</evidence>
<organism evidence="12 13">
    <name type="scientific">Candidatus Magnetaquiglobus chichijimensis</name>
    <dbReference type="NCBI Taxonomy" id="3141448"/>
    <lineage>
        <taxon>Bacteria</taxon>
        <taxon>Pseudomonadati</taxon>
        <taxon>Pseudomonadota</taxon>
        <taxon>Magnetococcia</taxon>
        <taxon>Magnetococcales</taxon>
        <taxon>Candidatus Magnetaquicoccaceae</taxon>
        <taxon>Candidatus Magnetaquiglobus</taxon>
    </lineage>
</organism>
<accession>A0ABQ0C9Y0</accession>
<keyword evidence="4" id="KW-0597">Phosphoprotein</keyword>
<evidence type="ECO:0000259" key="11">
    <source>
        <dbReference type="PROSITE" id="PS50839"/>
    </source>
</evidence>
<keyword evidence="6 8" id="KW-1133">Transmembrane helix</keyword>
<comment type="subcellular location">
    <subcellularLocation>
        <location evidence="2">Membrane</location>
    </subcellularLocation>
</comment>
<protein>
    <recommendedName>
        <fullName evidence="3">histidine kinase</fullName>
        <ecNumber evidence="3">2.7.13.3</ecNumber>
    </recommendedName>
</protein>
<dbReference type="SUPFAM" id="SSF55785">
    <property type="entry name" value="PYP-like sensor domain (PAS domain)"/>
    <property type="match status" value="1"/>
</dbReference>
<dbReference type="RefSeq" id="WP_420905375.1">
    <property type="nucleotide sequence ID" value="NZ_BAAFGK010000004.1"/>
</dbReference>
<feature type="domain" description="Histidine kinase" evidence="9">
    <location>
        <begin position="477"/>
        <end position="715"/>
    </location>
</feature>
<evidence type="ECO:0000259" key="10">
    <source>
        <dbReference type="PROSITE" id="PS50113"/>
    </source>
</evidence>
<comment type="caution">
    <text evidence="12">The sequence shown here is derived from an EMBL/GenBank/DDBJ whole genome shotgun (WGS) entry which is preliminary data.</text>
</comment>
<dbReference type="Proteomes" id="UP001628193">
    <property type="component" value="Unassembled WGS sequence"/>
</dbReference>
<dbReference type="CDD" id="cd00082">
    <property type="entry name" value="HisKA"/>
    <property type="match status" value="1"/>
</dbReference>
<dbReference type="InterPro" id="IPR006189">
    <property type="entry name" value="CHASE_dom"/>
</dbReference>
<sequence>MDPSPPHPEKPPTAPPLAWLRAHGLILLVALLGGIFSLFLFLSVRLQITHHLRQEFAWVAQDRHRAVQKSLESATIALHELHDLIQSAPEVNESTFQRLATLIRGRHPGIESLQWITLTPARNDQPEAARVTHLEPFSFPLFSRGHDHYADPLQRSWLEEARDSGAMVVSQRIALTPGDPNRFGFLAALPVYRSDVRALSVLERHAFLSGYILGVFQFATLAEQAIALLEPRGVECIILDDRAPPEARFLHFYASRLIGAPFSFADPHDWKAWIERPNPKLTATNRFGNRDWSITCSQTDHFRSAEWFVHGDWVVFLAGLLLTSLLVHHLWRINRELILRTRMARRLEKSERLLSILFYRSPDTIRLVDRLGNPLLINRTRAVIDNDASDPLVVQPEGFQELYRHTLEQAFAMNEVRHLHHRAGHDRWFEIRVVPLREETGAPTAMVVTTDISVIKLLEEQAAKNARLAALGLMAAGVAHEINNPNNSIYYNASMLADAWPTVKSILDDYHREQGDFVISGLSYAEMGEKIPKIIGWILDNTERIKKIVEALKNLSRDESTTVRHPVDLAELARGALVLLNTTIQSHTERFTHHFPENLPPVSGHPQQLEQVLINILVNALQSLPDRGHGVHLEAVHDETNRQVILIVRDQGCGIPPAVLEKITEPFFTTRLEKGGTGLGLSISASIVKNHGGRLRFESRPDQGTTVFVHLPCHGDLA</sequence>
<evidence type="ECO:0000256" key="4">
    <source>
        <dbReference type="ARBA" id="ARBA00022553"/>
    </source>
</evidence>
<dbReference type="Gene3D" id="3.30.450.350">
    <property type="entry name" value="CHASE domain"/>
    <property type="match status" value="1"/>
</dbReference>
<reference evidence="12 13" key="1">
    <citation type="submission" date="2024-09" db="EMBL/GenBank/DDBJ databases">
        <title>Draft genome sequence of Candidatus Magnetaquicoccaceae bacterium FCR-1.</title>
        <authorList>
            <person name="Shimoshige H."/>
            <person name="Shimamura S."/>
            <person name="Taoka A."/>
            <person name="Kobayashi H."/>
            <person name="Maekawa T."/>
        </authorList>
    </citation>
    <scope>NUCLEOTIDE SEQUENCE [LARGE SCALE GENOMIC DNA]</scope>
    <source>
        <strain evidence="12 13">FCR-1</strain>
    </source>
</reference>
<evidence type="ECO:0000256" key="6">
    <source>
        <dbReference type="ARBA" id="ARBA00022989"/>
    </source>
</evidence>
<dbReference type="InterPro" id="IPR005467">
    <property type="entry name" value="His_kinase_dom"/>
</dbReference>
<evidence type="ECO:0000259" key="9">
    <source>
        <dbReference type="PROSITE" id="PS50109"/>
    </source>
</evidence>
<dbReference type="PROSITE" id="PS50109">
    <property type="entry name" value="HIS_KIN"/>
    <property type="match status" value="1"/>
</dbReference>
<dbReference type="Pfam" id="PF03924">
    <property type="entry name" value="CHASE"/>
    <property type="match status" value="1"/>
</dbReference>
<dbReference type="InterPro" id="IPR036890">
    <property type="entry name" value="HATPase_C_sf"/>
</dbReference>
<evidence type="ECO:0000256" key="7">
    <source>
        <dbReference type="ARBA" id="ARBA00023136"/>
    </source>
</evidence>
<keyword evidence="12" id="KW-0808">Transferase</keyword>
<evidence type="ECO:0000256" key="8">
    <source>
        <dbReference type="SAM" id="Phobius"/>
    </source>
</evidence>
<dbReference type="Gene3D" id="1.10.287.130">
    <property type="match status" value="1"/>
</dbReference>
<keyword evidence="5 8" id="KW-0812">Transmembrane</keyword>
<dbReference type="Gene3D" id="3.30.565.10">
    <property type="entry name" value="Histidine kinase-like ATPase, C-terminal domain"/>
    <property type="match status" value="1"/>
</dbReference>
<dbReference type="InterPro" id="IPR042240">
    <property type="entry name" value="CHASE_sf"/>
</dbReference>
<gene>
    <name evidence="12" type="primary">sasA_11</name>
    <name evidence="12" type="ORF">SIID45300_02015</name>
</gene>
<dbReference type="GO" id="GO:0016740">
    <property type="term" value="F:transferase activity"/>
    <property type="evidence" value="ECO:0007669"/>
    <property type="project" value="UniProtKB-KW"/>
</dbReference>
<dbReference type="InterPro" id="IPR003594">
    <property type="entry name" value="HATPase_dom"/>
</dbReference>
<evidence type="ECO:0000313" key="12">
    <source>
        <dbReference type="EMBL" id="GAB0057683.1"/>
    </source>
</evidence>
<feature type="domain" description="CHASE" evidence="11">
    <location>
        <begin position="131"/>
        <end position="229"/>
    </location>
</feature>
<name>A0ABQ0C9Y0_9PROT</name>
<dbReference type="SUPFAM" id="SSF47384">
    <property type="entry name" value="Homodimeric domain of signal transducing histidine kinase"/>
    <property type="match status" value="1"/>
</dbReference>
<dbReference type="PROSITE" id="PS50113">
    <property type="entry name" value="PAC"/>
    <property type="match status" value="1"/>
</dbReference>
<feature type="transmembrane region" description="Helical" evidence="8">
    <location>
        <begin position="20"/>
        <end position="44"/>
    </location>
</feature>
<dbReference type="InterPro" id="IPR004358">
    <property type="entry name" value="Sig_transdc_His_kin-like_C"/>
</dbReference>
<dbReference type="PROSITE" id="PS50839">
    <property type="entry name" value="CHASE"/>
    <property type="match status" value="1"/>
</dbReference>
<evidence type="ECO:0000256" key="2">
    <source>
        <dbReference type="ARBA" id="ARBA00004370"/>
    </source>
</evidence>
<evidence type="ECO:0000256" key="5">
    <source>
        <dbReference type="ARBA" id="ARBA00022692"/>
    </source>
</evidence>
<proteinExistence type="predicted"/>
<evidence type="ECO:0000256" key="1">
    <source>
        <dbReference type="ARBA" id="ARBA00000085"/>
    </source>
</evidence>
<comment type="catalytic activity">
    <reaction evidence="1">
        <text>ATP + protein L-histidine = ADP + protein N-phospho-L-histidine.</text>
        <dbReference type="EC" id="2.7.13.3"/>
    </reaction>
</comment>
<dbReference type="PANTHER" id="PTHR43065:SF42">
    <property type="entry name" value="TWO-COMPONENT SENSOR PPRA"/>
    <property type="match status" value="1"/>
</dbReference>
<dbReference type="EC" id="2.7.13.3" evidence="3"/>
<keyword evidence="13" id="KW-1185">Reference proteome</keyword>
<dbReference type="InterPro" id="IPR036097">
    <property type="entry name" value="HisK_dim/P_sf"/>
</dbReference>
<dbReference type="InterPro" id="IPR035965">
    <property type="entry name" value="PAS-like_dom_sf"/>
</dbReference>